<reference evidence="4 5" key="1">
    <citation type="journal article" date="2015" name="Nature">
        <title>rRNA introns, odd ribosomes, and small enigmatic genomes across a large radiation of phyla.</title>
        <authorList>
            <person name="Brown C.T."/>
            <person name="Hug L.A."/>
            <person name="Thomas B.C."/>
            <person name="Sharon I."/>
            <person name="Castelle C.J."/>
            <person name="Singh A."/>
            <person name="Wilkins M.J."/>
            <person name="Williams K.H."/>
            <person name="Banfield J.F."/>
        </authorList>
    </citation>
    <scope>NUCLEOTIDE SEQUENCE [LARGE SCALE GENOMIC DNA]</scope>
</reference>
<dbReference type="InterPro" id="IPR004821">
    <property type="entry name" value="Cyt_trans-like"/>
</dbReference>
<dbReference type="SUPFAM" id="SSF52374">
    <property type="entry name" value="Nucleotidylyl transferase"/>
    <property type="match status" value="1"/>
</dbReference>
<dbReference type="NCBIfam" id="TIGR00125">
    <property type="entry name" value="cyt_tran_rel"/>
    <property type="match status" value="1"/>
</dbReference>
<accession>A0A0G1A917</accession>
<dbReference type="Gene3D" id="3.40.50.620">
    <property type="entry name" value="HUPs"/>
    <property type="match status" value="1"/>
</dbReference>
<dbReference type="InterPro" id="IPR014729">
    <property type="entry name" value="Rossmann-like_a/b/a_fold"/>
</dbReference>
<evidence type="ECO:0000256" key="1">
    <source>
        <dbReference type="ARBA" id="ARBA00022679"/>
    </source>
</evidence>
<keyword evidence="1" id="KW-0808">Transferase</keyword>
<evidence type="ECO:0000259" key="3">
    <source>
        <dbReference type="Pfam" id="PF01467"/>
    </source>
</evidence>
<dbReference type="AlphaFoldDB" id="A0A0G1A917"/>
<name>A0A0G1A917_9BACT</name>
<dbReference type="InterPro" id="IPR050385">
    <property type="entry name" value="Archaeal_FAD_synthase"/>
</dbReference>
<dbReference type="EMBL" id="LCDO01000001">
    <property type="protein sequence ID" value="KKS57525.1"/>
    <property type="molecule type" value="Genomic_DNA"/>
</dbReference>
<dbReference type="PANTHER" id="PTHR43793:SF1">
    <property type="entry name" value="FAD SYNTHASE"/>
    <property type="match status" value="1"/>
</dbReference>
<dbReference type="Proteomes" id="UP000034837">
    <property type="component" value="Unassembled WGS sequence"/>
</dbReference>
<protein>
    <submittedName>
        <fullName evidence="4">FAD synthase</fullName>
    </submittedName>
</protein>
<evidence type="ECO:0000313" key="4">
    <source>
        <dbReference type="EMBL" id="KKS57525.1"/>
    </source>
</evidence>
<organism evidence="4 5">
    <name type="scientific">Candidatus Magasanikbacteria bacterium GW2011_GWA2_42_32</name>
    <dbReference type="NCBI Taxonomy" id="1619039"/>
    <lineage>
        <taxon>Bacteria</taxon>
        <taxon>Candidatus Magasanikiibacteriota</taxon>
    </lineage>
</organism>
<comment type="caution">
    <text evidence="4">The sequence shown here is derived from an EMBL/GenBank/DDBJ whole genome shotgun (WGS) entry which is preliminary data.</text>
</comment>
<gene>
    <name evidence="4" type="ORF">UV20_C0001G0165</name>
</gene>
<keyword evidence="2" id="KW-0548">Nucleotidyltransferase</keyword>
<proteinExistence type="predicted"/>
<dbReference type="GO" id="GO:0016779">
    <property type="term" value="F:nucleotidyltransferase activity"/>
    <property type="evidence" value="ECO:0007669"/>
    <property type="project" value="UniProtKB-KW"/>
</dbReference>
<dbReference type="Pfam" id="PF01467">
    <property type="entry name" value="CTP_transf_like"/>
    <property type="match status" value="1"/>
</dbReference>
<evidence type="ECO:0000313" key="5">
    <source>
        <dbReference type="Proteomes" id="UP000034837"/>
    </source>
</evidence>
<evidence type="ECO:0000256" key="2">
    <source>
        <dbReference type="ARBA" id="ARBA00022695"/>
    </source>
</evidence>
<dbReference type="PANTHER" id="PTHR43793">
    <property type="entry name" value="FAD SYNTHASE"/>
    <property type="match status" value="1"/>
</dbReference>
<feature type="domain" description="Cytidyltransferase-like" evidence="3">
    <location>
        <begin position="6"/>
        <end position="133"/>
    </location>
</feature>
<sequence>MQKVMVFGSFDILHKGHEKFFKQAHKFGDFLLVCLARDSTIKKVKKNDPIFPEKERLSNLKKTGWADKVILGDKKNYFKPILNFKPQVICLGYDQFFFIKELEEEIKKKGLKIKVVRLTSFKPHLYKSSLLRKKYVRHQIY</sequence>